<dbReference type="Pfam" id="PF00005">
    <property type="entry name" value="ABC_tran"/>
    <property type="match status" value="1"/>
</dbReference>
<evidence type="ECO:0000256" key="7">
    <source>
        <dbReference type="SAM" id="MobiDB-lite"/>
    </source>
</evidence>
<keyword evidence="3" id="KW-0547">Nucleotide-binding</keyword>
<evidence type="ECO:0000313" key="11">
    <source>
        <dbReference type="Proteomes" id="UP000248783"/>
    </source>
</evidence>
<dbReference type="InterPro" id="IPR036640">
    <property type="entry name" value="ABC1_TM_sf"/>
</dbReference>
<dbReference type="InterPro" id="IPR039421">
    <property type="entry name" value="Type_1_exporter"/>
</dbReference>
<dbReference type="Proteomes" id="UP000248783">
    <property type="component" value="Unassembled WGS sequence"/>
</dbReference>
<gene>
    <name evidence="10" type="ORF">DNL40_06335</name>
</gene>
<keyword evidence="5" id="KW-1133">Transmembrane helix</keyword>
<dbReference type="InterPro" id="IPR003439">
    <property type="entry name" value="ABC_transporter-like_ATP-bd"/>
</dbReference>
<dbReference type="InterPro" id="IPR017871">
    <property type="entry name" value="ABC_transporter-like_CS"/>
</dbReference>
<reference evidence="10 11" key="1">
    <citation type="submission" date="2018-06" db="EMBL/GenBank/DDBJ databases">
        <title>Whole genome sequencing of a novel hydrocarbon degrading bacterial strain, PW21 isolated from oil contaminated produced water sample.</title>
        <authorList>
            <person name="Nagkirti P."/>
            <person name="Shaikh A."/>
            <person name="Gowdaman V."/>
            <person name="Engineer A.E."/>
            <person name="Dagar S."/>
            <person name="Dhakephalkar P.K."/>
        </authorList>
    </citation>
    <scope>NUCLEOTIDE SEQUENCE [LARGE SCALE GENOMIC DNA]</scope>
    <source>
        <strain evidence="10 11">PW21</strain>
    </source>
</reference>
<dbReference type="GO" id="GO:0005886">
    <property type="term" value="C:plasma membrane"/>
    <property type="evidence" value="ECO:0007669"/>
    <property type="project" value="UniProtKB-SubCell"/>
</dbReference>
<evidence type="ECO:0000256" key="6">
    <source>
        <dbReference type="ARBA" id="ARBA00023136"/>
    </source>
</evidence>
<dbReference type="GO" id="GO:0140359">
    <property type="term" value="F:ABC-type transporter activity"/>
    <property type="evidence" value="ECO:0007669"/>
    <property type="project" value="InterPro"/>
</dbReference>
<evidence type="ECO:0000256" key="4">
    <source>
        <dbReference type="ARBA" id="ARBA00022840"/>
    </source>
</evidence>
<dbReference type="EMBL" id="QKWH01000003">
    <property type="protein sequence ID" value="PZR53738.1"/>
    <property type="molecule type" value="Genomic_DNA"/>
</dbReference>
<keyword evidence="2" id="KW-0812">Transmembrane</keyword>
<evidence type="ECO:0000256" key="3">
    <source>
        <dbReference type="ARBA" id="ARBA00022741"/>
    </source>
</evidence>
<keyword evidence="6" id="KW-0472">Membrane</keyword>
<name>A0A2W5XU58_9MICO</name>
<dbReference type="InterPro" id="IPR011527">
    <property type="entry name" value="ABC1_TM_dom"/>
</dbReference>
<dbReference type="PANTHER" id="PTHR24221">
    <property type="entry name" value="ATP-BINDING CASSETTE SUB-FAMILY B"/>
    <property type="match status" value="1"/>
</dbReference>
<dbReference type="SUPFAM" id="SSF52540">
    <property type="entry name" value="P-loop containing nucleoside triphosphate hydrolases"/>
    <property type="match status" value="1"/>
</dbReference>
<dbReference type="Gene3D" id="1.20.1560.10">
    <property type="entry name" value="ABC transporter type 1, transmembrane domain"/>
    <property type="match status" value="1"/>
</dbReference>
<evidence type="ECO:0000259" key="9">
    <source>
        <dbReference type="PROSITE" id="PS50929"/>
    </source>
</evidence>
<feature type="region of interest" description="Disordered" evidence="7">
    <location>
        <begin position="314"/>
        <end position="336"/>
    </location>
</feature>
<accession>A0A2W5XU58</accession>
<evidence type="ECO:0000256" key="1">
    <source>
        <dbReference type="ARBA" id="ARBA00004651"/>
    </source>
</evidence>
<dbReference type="InterPro" id="IPR027417">
    <property type="entry name" value="P-loop_NTPase"/>
</dbReference>
<dbReference type="AlphaFoldDB" id="A0A2W5XU58"/>
<dbReference type="Gene3D" id="3.40.50.300">
    <property type="entry name" value="P-loop containing nucleotide triphosphate hydrolases"/>
    <property type="match status" value="1"/>
</dbReference>
<dbReference type="PANTHER" id="PTHR24221:SF590">
    <property type="entry name" value="COMPONENT LINKED WITH THE ASSEMBLY OF CYTOCHROME' TRANSPORT TRANSMEMBRANE ATP-BINDING PROTEIN ABC TRANSPORTER CYDD-RELATED"/>
    <property type="match status" value="1"/>
</dbReference>
<dbReference type="GO" id="GO:0016887">
    <property type="term" value="F:ATP hydrolysis activity"/>
    <property type="evidence" value="ECO:0007669"/>
    <property type="project" value="InterPro"/>
</dbReference>
<evidence type="ECO:0000256" key="2">
    <source>
        <dbReference type="ARBA" id="ARBA00022692"/>
    </source>
</evidence>
<evidence type="ECO:0000313" key="10">
    <source>
        <dbReference type="EMBL" id="PZR53738.1"/>
    </source>
</evidence>
<evidence type="ECO:0000259" key="8">
    <source>
        <dbReference type="PROSITE" id="PS50893"/>
    </source>
</evidence>
<proteinExistence type="predicted"/>
<dbReference type="GO" id="GO:0005524">
    <property type="term" value="F:ATP binding"/>
    <property type="evidence" value="ECO:0007669"/>
    <property type="project" value="UniProtKB-KW"/>
</dbReference>
<comment type="subcellular location">
    <subcellularLocation>
        <location evidence="1">Cell membrane</location>
        <topology evidence="1">Multi-pass membrane protein</topology>
    </subcellularLocation>
</comment>
<sequence length="554" mass="57464">MVDPLLLRASTQNRRAALLTAALQTTATASHLPQAWALAHGLAAGVAGDTDGAVRAAVAVAGITTARWLLTWAQARAAARLGEAVRTRVRDQALRGALVPAALHDPGRRDGALRAALVDGVDGVDAYVTRYLPAVAQAVLLVPTVTVLLTLVHPLAGLLAGTAAFTALLAPLLWKRLVRRHSDAHWDTYENLGSDLLESLQGMTSLRLLGRVERTRRRIAVRTEALHRATVRAMRTSLLDTALVDLAVQGGTVAAVGVALVSGAGGTGGPPAELYLTLMLVSETFRPVRELSRAWHAGYLGVSAVPALRALGVGREPDRGAGTGTGSPGDHSAPRSAPLELQDLRFAYPGTRAPVLDGVTATFGPGAVTAVVGPSGAGKSTLLDLVLGHLTPTSGRLHRGGRPVKPSDVAVVSQRPVLFEGTVRENLLVARPDATDHDLWAACVAAGIDEEVRRLPAGLDSRVAAAGASLSGGQRQRLALARAVLSDRPVLLADEPTSALDAAAAATVTTTLARVATDRVVVVVAHREESLDGVGTVLELVDGRLAPVLDRSPA</sequence>
<feature type="domain" description="ABC transmembrane type-1" evidence="9">
    <location>
        <begin position="18"/>
        <end position="300"/>
    </location>
</feature>
<dbReference type="RefSeq" id="WP_111250405.1">
    <property type="nucleotide sequence ID" value="NZ_QKWH01000003.1"/>
</dbReference>
<dbReference type="PROSITE" id="PS50893">
    <property type="entry name" value="ABC_TRANSPORTER_2"/>
    <property type="match status" value="1"/>
</dbReference>
<keyword evidence="11" id="KW-1185">Reference proteome</keyword>
<comment type="caution">
    <text evidence="10">The sequence shown here is derived from an EMBL/GenBank/DDBJ whole genome shotgun (WGS) entry which is preliminary data.</text>
</comment>
<evidence type="ECO:0008006" key="12">
    <source>
        <dbReference type="Google" id="ProtNLM"/>
    </source>
</evidence>
<dbReference type="Pfam" id="PF00664">
    <property type="entry name" value="ABC_membrane"/>
    <property type="match status" value="1"/>
</dbReference>
<dbReference type="PROSITE" id="PS00211">
    <property type="entry name" value="ABC_TRANSPORTER_1"/>
    <property type="match status" value="1"/>
</dbReference>
<keyword evidence="4" id="KW-0067">ATP-binding</keyword>
<dbReference type="SMART" id="SM00382">
    <property type="entry name" value="AAA"/>
    <property type="match status" value="1"/>
</dbReference>
<organism evidence="10 11">
    <name type="scientific">Xylanimonas oleitrophica</name>
    <dbReference type="NCBI Taxonomy" id="2607479"/>
    <lineage>
        <taxon>Bacteria</taxon>
        <taxon>Bacillati</taxon>
        <taxon>Actinomycetota</taxon>
        <taxon>Actinomycetes</taxon>
        <taxon>Micrococcales</taxon>
        <taxon>Promicromonosporaceae</taxon>
        <taxon>Xylanimonas</taxon>
    </lineage>
</organism>
<feature type="domain" description="ABC transporter" evidence="8">
    <location>
        <begin position="339"/>
        <end position="553"/>
    </location>
</feature>
<dbReference type="InterPro" id="IPR003593">
    <property type="entry name" value="AAA+_ATPase"/>
</dbReference>
<protein>
    <recommendedName>
        <fullName evidence="12">ABC transporter ATP-binding protein</fullName>
    </recommendedName>
</protein>
<evidence type="ECO:0000256" key="5">
    <source>
        <dbReference type="ARBA" id="ARBA00022989"/>
    </source>
</evidence>
<dbReference type="PROSITE" id="PS50929">
    <property type="entry name" value="ABC_TM1F"/>
    <property type="match status" value="1"/>
</dbReference>
<dbReference type="SUPFAM" id="SSF90123">
    <property type="entry name" value="ABC transporter transmembrane region"/>
    <property type="match status" value="1"/>
</dbReference>